<dbReference type="SUPFAM" id="SSF158745">
    <property type="entry name" value="LanC-like"/>
    <property type="match status" value="1"/>
</dbReference>
<feature type="binding site" evidence="1">
    <location>
        <position position="331"/>
    </location>
    <ligand>
        <name>Zn(2+)</name>
        <dbReference type="ChEBI" id="CHEBI:29105"/>
    </ligand>
</feature>
<dbReference type="SMART" id="SM01260">
    <property type="entry name" value="LANC_like"/>
    <property type="match status" value="1"/>
</dbReference>
<evidence type="ECO:0000313" key="3">
    <source>
        <dbReference type="Proteomes" id="UP001165041"/>
    </source>
</evidence>
<dbReference type="AlphaFoldDB" id="A0A9W6QE12"/>
<protein>
    <submittedName>
        <fullName evidence="2">Uncharacterized protein</fullName>
    </submittedName>
</protein>
<dbReference type="InterPro" id="IPR007822">
    <property type="entry name" value="LANC-like"/>
</dbReference>
<dbReference type="PRINTS" id="PR01955">
    <property type="entry name" value="LANCFRANKIA"/>
</dbReference>
<feature type="binding site" evidence="1">
    <location>
        <position position="330"/>
    </location>
    <ligand>
        <name>Zn(2+)</name>
        <dbReference type="ChEBI" id="CHEBI:29105"/>
    </ligand>
</feature>
<keyword evidence="1" id="KW-0862">Zinc</keyword>
<proteinExistence type="predicted"/>
<dbReference type="GO" id="GO:0046872">
    <property type="term" value="F:metal ion binding"/>
    <property type="evidence" value="ECO:0007669"/>
    <property type="project" value="UniProtKB-KW"/>
</dbReference>
<evidence type="ECO:0000313" key="2">
    <source>
        <dbReference type="EMBL" id="GLW74710.1"/>
    </source>
</evidence>
<dbReference type="PRINTS" id="PR01950">
    <property type="entry name" value="LANCSUPER"/>
</dbReference>
<keyword evidence="1" id="KW-0479">Metal-binding</keyword>
<dbReference type="Pfam" id="PF05147">
    <property type="entry name" value="LANC_like"/>
    <property type="match status" value="1"/>
</dbReference>
<comment type="caution">
    <text evidence="2">The sequence shown here is derived from an EMBL/GenBank/DDBJ whole genome shotgun (WGS) entry which is preliminary data.</text>
</comment>
<dbReference type="Gene3D" id="1.50.10.20">
    <property type="match status" value="1"/>
</dbReference>
<feature type="binding site" evidence="1">
    <location>
        <position position="281"/>
    </location>
    <ligand>
        <name>Zn(2+)</name>
        <dbReference type="ChEBI" id="CHEBI:29105"/>
    </ligand>
</feature>
<gene>
    <name evidence="2" type="ORF">Kpho02_70070</name>
</gene>
<accession>A0A9W6QE12</accession>
<dbReference type="EMBL" id="BSSA01000038">
    <property type="protein sequence ID" value="GLW74710.1"/>
    <property type="molecule type" value="Genomic_DNA"/>
</dbReference>
<evidence type="ECO:0000256" key="1">
    <source>
        <dbReference type="PIRSR" id="PIRSR607822-1"/>
    </source>
</evidence>
<name>A0A9W6QE12_9ACTN</name>
<reference evidence="2" key="1">
    <citation type="submission" date="2023-02" db="EMBL/GenBank/DDBJ databases">
        <title>Kitasatospora phosalacinea NBRC 14627.</title>
        <authorList>
            <person name="Ichikawa N."/>
            <person name="Sato H."/>
            <person name="Tonouchi N."/>
        </authorList>
    </citation>
    <scope>NUCLEOTIDE SEQUENCE</scope>
    <source>
        <strain evidence="2">NBRC 14627</strain>
    </source>
</reference>
<dbReference type="CDD" id="cd04793">
    <property type="entry name" value="LanC"/>
    <property type="match status" value="1"/>
</dbReference>
<dbReference type="InterPro" id="IPR033889">
    <property type="entry name" value="LanC"/>
</dbReference>
<dbReference type="GO" id="GO:0031179">
    <property type="term" value="P:peptide modification"/>
    <property type="evidence" value="ECO:0007669"/>
    <property type="project" value="InterPro"/>
</dbReference>
<dbReference type="RefSeq" id="WP_285740276.1">
    <property type="nucleotide sequence ID" value="NZ_BSSA01000038.1"/>
</dbReference>
<organism evidence="2 3">
    <name type="scientific">Kitasatospora phosalacinea</name>
    <dbReference type="NCBI Taxonomy" id="2065"/>
    <lineage>
        <taxon>Bacteria</taxon>
        <taxon>Bacillati</taxon>
        <taxon>Actinomycetota</taxon>
        <taxon>Actinomycetes</taxon>
        <taxon>Kitasatosporales</taxon>
        <taxon>Streptomycetaceae</taxon>
        <taxon>Kitasatospora</taxon>
    </lineage>
</organism>
<dbReference type="Proteomes" id="UP001165041">
    <property type="component" value="Unassembled WGS sequence"/>
</dbReference>
<sequence length="419" mass="44236">MTSPHPALRLSDQIAELLIDPAAAPAAWSSRPQWRQSLAHGAPGIALLHIERAAMGLGPWEPVRAWLSVAAGIPVTSGTDSYLYYGAPALAHALTCAAQARPGSYQRALAHLYEVVAADAVRRCEQAEARIERGELPALAEFDTIRGLAGIGSVLLRRGPGGDPIRRVLACLVRLAEDVKQHGEVLPGWWTLASPSGEVDERFPGGHANFGLAHGIAGPLALLALALRQGVEVDGQREAIRTVLAWLEHWRDGHTWPYWITPAHLTGPDRRPLPPQRPSWCYGTAGIARALQLAALALDDPHLRHDAESALATALVDPKALAATTDLSACHGYAGLAHIAHRTAADASPRNTGRLRSSADLLLDTTHPPHADPDEQAHHLLATAGPAFLEGAAGTALALLAPATGAAPATGWDTCLLTS</sequence>